<dbReference type="Proteomes" id="UP000606974">
    <property type="component" value="Unassembled WGS sequence"/>
</dbReference>
<evidence type="ECO:0000313" key="3">
    <source>
        <dbReference type="Proteomes" id="UP000606974"/>
    </source>
</evidence>
<comment type="caution">
    <text evidence="2">The sequence shown here is derived from an EMBL/GenBank/DDBJ whole genome shotgun (WGS) entry which is preliminary data.</text>
</comment>
<reference evidence="2" key="1">
    <citation type="submission" date="2020-02" db="EMBL/GenBank/DDBJ databases">
        <authorList>
            <person name="Palmer J.M."/>
        </authorList>
    </citation>
    <scope>NUCLEOTIDE SEQUENCE</scope>
    <source>
        <strain evidence="2">EPUS1.4</strain>
        <tissue evidence="2">Thallus</tissue>
    </source>
</reference>
<evidence type="ECO:0000313" key="2">
    <source>
        <dbReference type="EMBL" id="KAF7504815.1"/>
    </source>
</evidence>
<feature type="region of interest" description="Disordered" evidence="1">
    <location>
        <begin position="1"/>
        <end position="367"/>
    </location>
</feature>
<feature type="compositionally biased region" description="Basic and acidic residues" evidence="1">
    <location>
        <begin position="460"/>
        <end position="471"/>
    </location>
</feature>
<feature type="region of interest" description="Disordered" evidence="1">
    <location>
        <begin position="428"/>
        <end position="502"/>
    </location>
</feature>
<dbReference type="EMBL" id="JAACFV010000126">
    <property type="protein sequence ID" value="KAF7504815.1"/>
    <property type="molecule type" value="Genomic_DNA"/>
</dbReference>
<feature type="compositionally biased region" description="Low complexity" evidence="1">
    <location>
        <begin position="441"/>
        <end position="450"/>
    </location>
</feature>
<gene>
    <name evidence="2" type="ORF">GJ744_001681</name>
</gene>
<feature type="compositionally biased region" description="Basic and acidic residues" evidence="1">
    <location>
        <begin position="355"/>
        <end position="367"/>
    </location>
</feature>
<protein>
    <submittedName>
        <fullName evidence="2">Uncharacterized protein</fullName>
    </submittedName>
</protein>
<sequence>MSSRHGPELPPRPSKDGQARASDTPTPRQDSRPATRSGPPGITRQRTRDSESAQAIPAASTEREPRASVPTQLASVAAGINDEPGLESLPSDIKSAAASLALRPPVNPQPSKPRPRRTLSAATESLLTPEDDTTSRLSGASSLRSTGSGLSQGAGPSAFTDPSARPSAIPSRKKSGPRARRARCSETTQARPIAEGNHDNRPTGAFAGALPSQYPAPSAYAELRPRAHAAPGEVTSAPPLASSQRPGVLSMDRGAAPQINLTPGRTQAVHPGLFADTPVGRHQQISHLPSHRAVAQEDRIPLPQTGIPSLRPDYGSPRRRRSSASKTIPGHQRGRASARGGSEDLNTRTARATGSRREAGLQAGRDREQDILKMKIAMFKEHIRLAEKKLYYHRSQAHRPEDVDQQAQAEFYRQTEQEIDTMQRQLEELERDYGREYDSQGSGAAAGGASEQRAGPSRKSSTERSYARDSADNPPTKRTAGRSMTSEAAGAPSNRATTRLGG</sequence>
<keyword evidence="3" id="KW-1185">Reference proteome</keyword>
<feature type="compositionally biased region" description="Basic and acidic residues" evidence="1">
    <location>
        <begin position="428"/>
        <end position="438"/>
    </location>
</feature>
<dbReference type="AlphaFoldDB" id="A0A8H7AGM6"/>
<feature type="compositionally biased region" description="Polar residues" evidence="1">
    <location>
        <begin position="135"/>
        <end position="151"/>
    </location>
</feature>
<feature type="compositionally biased region" description="Polar residues" evidence="1">
    <location>
        <begin position="21"/>
        <end position="34"/>
    </location>
</feature>
<evidence type="ECO:0000256" key="1">
    <source>
        <dbReference type="SAM" id="MobiDB-lite"/>
    </source>
</evidence>
<feature type="compositionally biased region" description="Basic residues" evidence="1">
    <location>
        <begin position="171"/>
        <end position="182"/>
    </location>
</feature>
<proteinExistence type="predicted"/>
<accession>A0A8H7AGM6</accession>
<organism evidence="2 3">
    <name type="scientific">Endocarpon pusillum</name>
    <dbReference type="NCBI Taxonomy" id="364733"/>
    <lineage>
        <taxon>Eukaryota</taxon>
        <taxon>Fungi</taxon>
        <taxon>Dikarya</taxon>
        <taxon>Ascomycota</taxon>
        <taxon>Pezizomycotina</taxon>
        <taxon>Eurotiomycetes</taxon>
        <taxon>Chaetothyriomycetidae</taxon>
        <taxon>Verrucariales</taxon>
        <taxon>Verrucariaceae</taxon>
        <taxon>Endocarpon</taxon>
    </lineage>
</organism>
<name>A0A8H7AGM6_9EURO</name>
<dbReference type="OrthoDB" id="10357688at2759"/>